<comment type="caution">
    <text evidence="2">The sequence shown here is derived from an EMBL/GenBank/DDBJ whole genome shotgun (WGS) entry which is preliminary data.</text>
</comment>
<dbReference type="PANTHER" id="PTHR18964:SF170">
    <property type="entry name" value="SUGAR KINASE"/>
    <property type="match status" value="1"/>
</dbReference>
<dbReference type="CDD" id="cd24152">
    <property type="entry name" value="ASKHA_NBD_ROK-like"/>
    <property type="match status" value="1"/>
</dbReference>
<protein>
    <submittedName>
        <fullName evidence="2">Glucokinase</fullName>
        <ecNumber evidence="2">2.7.1.2</ecNumber>
    </submittedName>
</protein>
<dbReference type="Proteomes" id="UP000196649">
    <property type="component" value="Unassembled WGS sequence"/>
</dbReference>
<dbReference type="Pfam" id="PF00480">
    <property type="entry name" value="ROK"/>
    <property type="match status" value="1"/>
</dbReference>
<dbReference type="AlphaFoldDB" id="A0A210P657"/>
<evidence type="ECO:0000313" key="3">
    <source>
        <dbReference type="Proteomes" id="UP000196649"/>
    </source>
</evidence>
<evidence type="ECO:0000256" key="1">
    <source>
        <dbReference type="ARBA" id="ARBA00006479"/>
    </source>
</evidence>
<accession>A0A210P657</accession>
<dbReference type="GO" id="GO:0004340">
    <property type="term" value="F:glucokinase activity"/>
    <property type="evidence" value="ECO:0007669"/>
    <property type="project" value="UniProtKB-EC"/>
</dbReference>
<evidence type="ECO:0000313" key="2">
    <source>
        <dbReference type="EMBL" id="OWF31970.1"/>
    </source>
</evidence>
<dbReference type="RefSeq" id="WP_056967900.1">
    <property type="nucleotide sequence ID" value="NZ_LNUB01000003.1"/>
</dbReference>
<keyword evidence="2" id="KW-0418">Kinase</keyword>
<dbReference type="PANTHER" id="PTHR18964">
    <property type="entry name" value="ROK (REPRESSOR, ORF, KINASE) FAMILY"/>
    <property type="match status" value="1"/>
</dbReference>
<proteinExistence type="inferred from homology"/>
<dbReference type="EMBL" id="MXAL01000015">
    <property type="protein sequence ID" value="OWF31970.1"/>
    <property type="molecule type" value="Genomic_DNA"/>
</dbReference>
<name>A0A210P657_9LACO</name>
<gene>
    <name evidence="2" type="ORF">LKACC12383_02488</name>
</gene>
<dbReference type="EC" id="2.7.1.2" evidence="2"/>
<dbReference type="InterPro" id="IPR000600">
    <property type="entry name" value="ROK"/>
</dbReference>
<dbReference type="Gene3D" id="3.30.420.40">
    <property type="match status" value="2"/>
</dbReference>
<dbReference type="SUPFAM" id="SSF53067">
    <property type="entry name" value="Actin-like ATPase domain"/>
    <property type="match status" value="1"/>
</dbReference>
<sequence length="293" mass="32603">MNCILSFDIGGTFVKWGIINKSKIIIDDKFSTPQKSLDEFLKEISKIIRRCESKYSLDGLAFSLPGTMNTKMGYIVHGGSLRYFDGINMKEVINRKFNMKCSIQNDARSAAMAELTLGSLQNIDDALVCVLGTGFGGAIINDRKILHGTNLYAGEFSMIVENIDNKKQFLGNLLSVPALVKRAGIVLGINEFSGEELIELVKKGDGRVLPLFDEYLERFVNALISLQFIFAPEKIAIGGGISNSDYFVERVIDKYNDFFSNMPIKVNIKHAQVTKCRFGSEANLLGAYLNYCE</sequence>
<dbReference type="InterPro" id="IPR043129">
    <property type="entry name" value="ATPase_NBD"/>
</dbReference>
<keyword evidence="2" id="KW-0808">Transferase</keyword>
<comment type="similarity">
    <text evidence="1">Belongs to the ROK (NagC/XylR) family.</text>
</comment>
<organism evidence="2 3">
    <name type="scientific">Companilactobacillus kimchii</name>
    <dbReference type="NCBI Taxonomy" id="2801452"/>
    <lineage>
        <taxon>Bacteria</taxon>
        <taxon>Bacillati</taxon>
        <taxon>Bacillota</taxon>
        <taxon>Bacilli</taxon>
        <taxon>Lactobacillales</taxon>
        <taxon>Lactobacillaceae</taxon>
        <taxon>Companilactobacillus</taxon>
    </lineage>
</organism>
<reference evidence="2 3" key="1">
    <citation type="submission" date="2017-03" db="EMBL/GenBank/DDBJ databases">
        <title>Genome sequence of Lactobacillus kimchii KACC 12383.</title>
        <authorList>
            <person name="Chun J."/>
        </authorList>
    </citation>
    <scope>NUCLEOTIDE SEQUENCE [LARGE SCALE GENOMIC DNA]</scope>
    <source>
        <strain evidence="2 3">KACC 12383</strain>
    </source>
</reference>